<dbReference type="EMBL" id="JBHTAR010000011">
    <property type="protein sequence ID" value="MFC7201044.1"/>
    <property type="molecule type" value="Genomic_DNA"/>
</dbReference>
<accession>A0ABD5Z7D5</accession>
<feature type="transmembrane region" description="Helical" evidence="1">
    <location>
        <begin position="69"/>
        <end position="87"/>
    </location>
</feature>
<sequence>MSDSLRDLAGAVETYAVGLAVWYAVMLWFGIPKLPPAGHVVGALSFVGLLAGAGWAAARLDAHERRRTAVRLAALFLVGAFSTSLVVGTTDLTVKQFMKSTLVGKLLIGFVGASLFSGVVLALVTAGRAVVRRRPKLA</sequence>
<organism evidence="2 3">
    <name type="scientific">Halospeciosus flavus</name>
    <dbReference type="NCBI Taxonomy" id="3032283"/>
    <lineage>
        <taxon>Archaea</taxon>
        <taxon>Methanobacteriati</taxon>
        <taxon>Methanobacteriota</taxon>
        <taxon>Stenosarchaea group</taxon>
        <taxon>Halobacteria</taxon>
        <taxon>Halobacteriales</taxon>
        <taxon>Halobacteriaceae</taxon>
        <taxon>Halospeciosus</taxon>
    </lineage>
</organism>
<keyword evidence="1" id="KW-0812">Transmembrane</keyword>
<keyword evidence="1" id="KW-1133">Transmembrane helix</keyword>
<feature type="transmembrane region" description="Helical" evidence="1">
    <location>
        <begin position="12"/>
        <end position="31"/>
    </location>
</feature>
<gene>
    <name evidence="2" type="ORF">ACFQJ9_16800</name>
</gene>
<feature type="transmembrane region" description="Helical" evidence="1">
    <location>
        <begin position="107"/>
        <end position="131"/>
    </location>
</feature>
<dbReference type="RefSeq" id="WP_279527803.1">
    <property type="nucleotide sequence ID" value="NZ_CP122312.1"/>
</dbReference>
<reference evidence="2 3" key="1">
    <citation type="journal article" date="2019" name="Int. J. Syst. Evol. Microbiol.">
        <title>The Global Catalogue of Microorganisms (GCM) 10K type strain sequencing project: providing services to taxonomists for standard genome sequencing and annotation.</title>
        <authorList>
            <consortium name="The Broad Institute Genomics Platform"/>
            <consortium name="The Broad Institute Genome Sequencing Center for Infectious Disease"/>
            <person name="Wu L."/>
            <person name="Ma J."/>
        </authorList>
    </citation>
    <scope>NUCLEOTIDE SEQUENCE [LARGE SCALE GENOMIC DNA]</scope>
    <source>
        <strain evidence="2 3">XZGYJ-43</strain>
    </source>
</reference>
<evidence type="ECO:0000313" key="2">
    <source>
        <dbReference type="EMBL" id="MFC7201044.1"/>
    </source>
</evidence>
<protein>
    <submittedName>
        <fullName evidence="2">Uncharacterized protein</fullName>
    </submittedName>
</protein>
<dbReference type="Proteomes" id="UP001596447">
    <property type="component" value="Unassembled WGS sequence"/>
</dbReference>
<dbReference type="AlphaFoldDB" id="A0ABD5Z7D5"/>
<name>A0ABD5Z7D5_9EURY</name>
<evidence type="ECO:0000256" key="1">
    <source>
        <dbReference type="SAM" id="Phobius"/>
    </source>
</evidence>
<evidence type="ECO:0000313" key="3">
    <source>
        <dbReference type="Proteomes" id="UP001596447"/>
    </source>
</evidence>
<keyword evidence="1" id="KW-0472">Membrane</keyword>
<keyword evidence="3" id="KW-1185">Reference proteome</keyword>
<comment type="caution">
    <text evidence="2">The sequence shown here is derived from an EMBL/GenBank/DDBJ whole genome shotgun (WGS) entry which is preliminary data.</text>
</comment>
<feature type="transmembrane region" description="Helical" evidence="1">
    <location>
        <begin position="37"/>
        <end position="57"/>
    </location>
</feature>
<proteinExistence type="predicted"/>